<sequence>MLTVGWQWTVADQLATALNDDVWRSAPRWRVGRVDCSALADLANEVDEAKKAVHDAVGTVAARAATRLGRGSLEQQILASFARRIPLPGDEQADAVVHGLRVTGVFVCLVGNGDALSCPCFRGLAKDRTKEELTELLERRLDEIVAEYRTRWQQP</sequence>
<dbReference type="Proteomes" id="UP000549695">
    <property type="component" value="Unassembled WGS sequence"/>
</dbReference>
<dbReference type="GeneID" id="98054767"/>
<accession>A0A852W7C6</accession>
<proteinExistence type="predicted"/>
<evidence type="ECO:0000313" key="1">
    <source>
        <dbReference type="EMBL" id="NYG04819.1"/>
    </source>
</evidence>
<name>A0A852W7C6_PSEA5</name>
<reference evidence="1 2" key="1">
    <citation type="submission" date="2020-07" db="EMBL/GenBank/DDBJ databases">
        <title>Sequencing the genomes of 1000 actinobacteria strains.</title>
        <authorList>
            <person name="Klenk H.-P."/>
        </authorList>
    </citation>
    <scope>NUCLEOTIDE SEQUENCE [LARGE SCALE GENOMIC DNA]</scope>
    <source>
        <strain evidence="1 2">DSM 44749</strain>
    </source>
</reference>
<comment type="caution">
    <text evidence="1">The sequence shown here is derived from an EMBL/GenBank/DDBJ whole genome shotgun (WGS) entry which is preliminary data.</text>
</comment>
<dbReference type="RefSeq" id="WP_179762464.1">
    <property type="nucleotide sequence ID" value="NZ_BAAAJZ010000004.1"/>
</dbReference>
<protein>
    <submittedName>
        <fullName evidence="1">Uncharacterized protein</fullName>
    </submittedName>
</protein>
<gene>
    <name evidence="1" type="ORF">HDA37_005104</name>
</gene>
<dbReference type="AlphaFoldDB" id="A0A852W7C6"/>
<organism evidence="1 2">
    <name type="scientific">Pseudonocardia alni</name>
    <name type="common">Amycolata alni</name>
    <dbReference type="NCBI Taxonomy" id="33907"/>
    <lineage>
        <taxon>Bacteria</taxon>
        <taxon>Bacillati</taxon>
        <taxon>Actinomycetota</taxon>
        <taxon>Actinomycetes</taxon>
        <taxon>Pseudonocardiales</taxon>
        <taxon>Pseudonocardiaceae</taxon>
        <taxon>Pseudonocardia</taxon>
    </lineage>
</organism>
<dbReference type="EMBL" id="JACCCZ010000001">
    <property type="protein sequence ID" value="NYG04819.1"/>
    <property type="molecule type" value="Genomic_DNA"/>
</dbReference>
<evidence type="ECO:0000313" key="2">
    <source>
        <dbReference type="Proteomes" id="UP000549695"/>
    </source>
</evidence>
<keyword evidence="2" id="KW-1185">Reference proteome</keyword>